<reference evidence="16 17" key="1">
    <citation type="submission" date="2019-03" db="EMBL/GenBank/DDBJ databases">
        <authorList>
            <person name="Kox A.R. M."/>
        </authorList>
    </citation>
    <scope>NUCLEOTIDE SEQUENCE [LARGE SCALE GENOMIC DNA]</scope>
    <source>
        <strain evidence="16">MTUNDRAET4 annotated genome</strain>
    </source>
</reference>
<dbReference type="InterPro" id="IPR050790">
    <property type="entry name" value="ExbB/TolQ_transport"/>
</dbReference>
<evidence type="ECO:0000313" key="16">
    <source>
        <dbReference type="EMBL" id="VFU11005.1"/>
    </source>
</evidence>
<evidence type="ECO:0000256" key="6">
    <source>
        <dbReference type="ARBA" id="ARBA00022519"/>
    </source>
</evidence>
<evidence type="ECO:0000256" key="5">
    <source>
        <dbReference type="ARBA" id="ARBA00022475"/>
    </source>
</evidence>
<feature type="transmembrane region" description="Helical" evidence="13">
    <location>
        <begin position="111"/>
        <end position="133"/>
    </location>
</feature>
<feature type="signal peptide" evidence="14">
    <location>
        <begin position="1"/>
        <end position="41"/>
    </location>
</feature>
<evidence type="ECO:0000256" key="13">
    <source>
        <dbReference type="SAM" id="Phobius"/>
    </source>
</evidence>
<dbReference type="InterPro" id="IPR002898">
    <property type="entry name" value="MotA_ExbB_proton_chnl"/>
</dbReference>
<evidence type="ECO:0000256" key="10">
    <source>
        <dbReference type="ARBA" id="ARBA00023136"/>
    </source>
</evidence>
<evidence type="ECO:0000256" key="12">
    <source>
        <dbReference type="RuleBase" id="RU004057"/>
    </source>
</evidence>
<keyword evidence="5" id="KW-1003">Cell membrane</keyword>
<dbReference type="AlphaFoldDB" id="A0A4U8Z6V8"/>
<dbReference type="NCBIfam" id="TIGR02797">
    <property type="entry name" value="exbB"/>
    <property type="match status" value="1"/>
</dbReference>
<organism evidence="16 17">
    <name type="scientific">Methylocella tundrae</name>
    <dbReference type="NCBI Taxonomy" id="227605"/>
    <lineage>
        <taxon>Bacteria</taxon>
        <taxon>Pseudomonadati</taxon>
        <taxon>Pseudomonadota</taxon>
        <taxon>Alphaproteobacteria</taxon>
        <taxon>Hyphomicrobiales</taxon>
        <taxon>Beijerinckiaceae</taxon>
        <taxon>Methylocella</taxon>
    </lineage>
</organism>
<gene>
    <name evidence="16" type="primary">exbB</name>
    <name evidence="16" type="ORF">MTUNDRAET4_4124</name>
</gene>
<dbReference type="EMBL" id="LR536450">
    <property type="protein sequence ID" value="VFU11005.1"/>
    <property type="molecule type" value="Genomic_DNA"/>
</dbReference>
<keyword evidence="14" id="KW-0732">Signal</keyword>
<protein>
    <recommendedName>
        <fullName evidence="3">Biopolymer transport protein ExbB</fullName>
    </recommendedName>
</protein>
<evidence type="ECO:0000256" key="1">
    <source>
        <dbReference type="ARBA" id="ARBA00004429"/>
    </source>
</evidence>
<feature type="transmembrane region" description="Helical" evidence="13">
    <location>
        <begin position="260"/>
        <end position="285"/>
    </location>
</feature>
<comment type="function">
    <text evidence="11">Involved in the TonB-dependent energy-dependent transport of various receptor-bound substrates. Protects ExbD from proteolytic degradation and functionally stabilizes TonB.</text>
</comment>
<comment type="similarity">
    <text evidence="12">Belongs to the exbB/tolQ family.</text>
</comment>
<proteinExistence type="inferred from homology"/>
<evidence type="ECO:0000256" key="7">
    <source>
        <dbReference type="ARBA" id="ARBA00022692"/>
    </source>
</evidence>
<keyword evidence="10 13" id="KW-0472">Membrane</keyword>
<sequence>MMSAENNMRLRSAAWPSIDRSRKVLAAAALTLGLCAGSALAQTPAGTIDPAVAVPAPTAESAPSAAAAVESPQGAKAAGESVRLAPPADASLPSALPNDLSPWGMFLHANLIVKLVMSGLAFASLVTWTIWLAKTLELWTAQRSAHRDLKTLASAASLSAAEASFAESATPVARFVRAAVGEEERSNGLPAEGVKERVAALLSRLEAHAGRKMARGTAIIATIGSTAPFVGLFGTVWGIMDSFIGISKTHTTNLAVVAPGIAEALLATATGLVAAIPAVMIYNGFARAITGYKARLGDASAEVLRHVSRDLDRRDADRTPAAPAKDEAHVIAMRRSAE</sequence>
<dbReference type="KEGG" id="mtun:MTUNDRAET4_4124"/>
<evidence type="ECO:0000256" key="9">
    <source>
        <dbReference type="ARBA" id="ARBA00022989"/>
    </source>
</evidence>
<dbReference type="PANTHER" id="PTHR30625">
    <property type="entry name" value="PROTEIN TOLQ"/>
    <property type="match status" value="1"/>
</dbReference>
<evidence type="ECO:0000256" key="4">
    <source>
        <dbReference type="ARBA" id="ARBA00022448"/>
    </source>
</evidence>
<feature type="chain" id="PRO_5020642309" description="Biopolymer transport protein ExbB" evidence="14">
    <location>
        <begin position="42"/>
        <end position="338"/>
    </location>
</feature>
<accession>A0A4U8Z6V8</accession>
<evidence type="ECO:0000313" key="17">
    <source>
        <dbReference type="Proteomes" id="UP000294360"/>
    </source>
</evidence>
<keyword evidence="8 12" id="KW-0653">Protein transport</keyword>
<evidence type="ECO:0000259" key="15">
    <source>
        <dbReference type="Pfam" id="PF01618"/>
    </source>
</evidence>
<keyword evidence="4 12" id="KW-0813">Transport</keyword>
<dbReference type="PANTHER" id="PTHR30625:SF16">
    <property type="entry name" value="BIOPOLYMER TRANSPORT PROTEIN EXBB"/>
    <property type="match status" value="1"/>
</dbReference>
<keyword evidence="7 13" id="KW-0812">Transmembrane</keyword>
<dbReference type="GO" id="GO:0017038">
    <property type="term" value="P:protein import"/>
    <property type="evidence" value="ECO:0007669"/>
    <property type="project" value="TreeGrafter"/>
</dbReference>
<comment type="subcellular location">
    <subcellularLocation>
        <location evidence="1">Cell inner membrane</location>
        <topology evidence="1">Multi-pass membrane protein</topology>
    </subcellularLocation>
    <subcellularLocation>
        <location evidence="12">Membrane</location>
        <topology evidence="12">Multi-pass membrane protein</topology>
    </subcellularLocation>
</comment>
<dbReference type="GO" id="GO:0005886">
    <property type="term" value="C:plasma membrane"/>
    <property type="evidence" value="ECO:0007669"/>
    <property type="project" value="UniProtKB-SubCell"/>
</dbReference>
<dbReference type="Proteomes" id="UP000294360">
    <property type="component" value="Chromosome"/>
</dbReference>
<dbReference type="GO" id="GO:0022857">
    <property type="term" value="F:transmembrane transporter activity"/>
    <property type="evidence" value="ECO:0007669"/>
    <property type="project" value="InterPro"/>
</dbReference>
<evidence type="ECO:0000256" key="3">
    <source>
        <dbReference type="ARBA" id="ARBA00022093"/>
    </source>
</evidence>
<feature type="transmembrane region" description="Helical" evidence="13">
    <location>
        <begin position="218"/>
        <end position="240"/>
    </location>
</feature>
<evidence type="ECO:0000256" key="11">
    <source>
        <dbReference type="ARBA" id="ARBA00024816"/>
    </source>
</evidence>
<dbReference type="InterPro" id="IPR014164">
    <property type="entry name" value="TonB_ExbB_1"/>
</dbReference>
<evidence type="ECO:0000256" key="2">
    <source>
        <dbReference type="ARBA" id="ARBA00011471"/>
    </source>
</evidence>
<evidence type="ECO:0000256" key="14">
    <source>
        <dbReference type="SAM" id="SignalP"/>
    </source>
</evidence>
<keyword evidence="6" id="KW-0997">Cell inner membrane</keyword>
<evidence type="ECO:0000256" key="8">
    <source>
        <dbReference type="ARBA" id="ARBA00022927"/>
    </source>
</evidence>
<feature type="domain" description="MotA/TolQ/ExbB proton channel" evidence="15">
    <location>
        <begin position="170"/>
        <end position="290"/>
    </location>
</feature>
<keyword evidence="9 13" id="KW-1133">Transmembrane helix</keyword>
<dbReference type="Pfam" id="PF01618">
    <property type="entry name" value="MotA_ExbB"/>
    <property type="match status" value="1"/>
</dbReference>
<comment type="subunit">
    <text evidence="2">The accessory proteins ExbB and ExbD seem to form a complex with TonB.</text>
</comment>
<name>A0A4U8Z6V8_METTU</name>